<evidence type="ECO:0000313" key="7">
    <source>
        <dbReference type="EMBL" id="OZG52477.1"/>
    </source>
</evidence>
<protein>
    <submittedName>
        <fullName evidence="7">Hydrolase</fullName>
    </submittedName>
</protein>
<dbReference type="InterPro" id="IPR051601">
    <property type="entry name" value="Serine_prot/Carboxylest_S33"/>
</dbReference>
<dbReference type="Gene3D" id="3.40.50.1820">
    <property type="entry name" value="alpha/beta hydrolase"/>
    <property type="match status" value="1"/>
</dbReference>
<keyword evidence="5" id="KW-0732">Signal</keyword>
<dbReference type="Proteomes" id="UP000243657">
    <property type="component" value="Unassembled WGS sequence"/>
</dbReference>
<dbReference type="SUPFAM" id="SSF53474">
    <property type="entry name" value="alpha/beta-Hydrolases"/>
    <property type="match status" value="1"/>
</dbReference>
<evidence type="ECO:0000313" key="8">
    <source>
        <dbReference type="Proteomes" id="UP000243657"/>
    </source>
</evidence>
<dbReference type="GO" id="GO:0016787">
    <property type="term" value="F:hydrolase activity"/>
    <property type="evidence" value="ECO:0007669"/>
    <property type="project" value="UniProtKB-KW"/>
</dbReference>
<feature type="signal peptide" evidence="5">
    <location>
        <begin position="1"/>
        <end position="30"/>
    </location>
</feature>
<evidence type="ECO:0000256" key="4">
    <source>
        <dbReference type="SAM" id="Phobius"/>
    </source>
</evidence>
<dbReference type="AlphaFoldDB" id="A0A261F045"/>
<feature type="domain" description="AB hydrolase-1" evidence="6">
    <location>
        <begin position="153"/>
        <end position="608"/>
    </location>
</feature>
<keyword evidence="8" id="KW-1185">Reference proteome</keyword>
<comment type="caution">
    <text evidence="7">The sequence shown here is derived from an EMBL/GenBank/DDBJ whole genome shotgun (WGS) entry which is preliminary data.</text>
</comment>
<keyword evidence="4" id="KW-1133">Transmembrane helix</keyword>
<dbReference type="Pfam" id="PF00561">
    <property type="entry name" value="Abhydrolase_1"/>
    <property type="match status" value="1"/>
</dbReference>
<feature type="region of interest" description="Disordered" evidence="3">
    <location>
        <begin position="652"/>
        <end position="704"/>
    </location>
</feature>
<evidence type="ECO:0000256" key="2">
    <source>
        <dbReference type="ARBA" id="ARBA00022801"/>
    </source>
</evidence>
<dbReference type="InterPro" id="IPR000073">
    <property type="entry name" value="AB_hydrolase_1"/>
</dbReference>
<feature type="compositionally biased region" description="Low complexity" evidence="3">
    <location>
        <begin position="690"/>
        <end position="702"/>
    </location>
</feature>
<feature type="chain" id="PRO_5013374440" evidence="5">
    <location>
        <begin position="31"/>
        <end position="737"/>
    </location>
</feature>
<gene>
    <name evidence="7" type="ORF">ALMA_1530</name>
</gene>
<evidence type="ECO:0000256" key="1">
    <source>
        <dbReference type="ARBA" id="ARBA00010088"/>
    </source>
</evidence>
<proteinExistence type="inferred from homology"/>
<comment type="similarity">
    <text evidence="1">Belongs to the peptidase S33 family.</text>
</comment>
<feature type="compositionally biased region" description="Low complexity" evidence="3">
    <location>
        <begin position="33"/>
        <end position="56"/>
    </location>
</feature>
<evidence type="ECO:0000256" key="3">
    <source>
        <dbReference type="SAM" id="MobiDB-lite"/>
    </source>
</evidence>
<reference evidence="7 8" key="1">
    <citation type="journal article" date="2017" name="BMC Genomics">
        <title>Comparative genomic and phylogenomic analyses of the Bifidobacteriaceae family.</title>
        <authorList>
            <person name="Lugli G.A."/>
            <person name="Milani C."/>
            <person name="Turroni F."/>
            <person name="Duranti S."/>
            <person name="Mancabelli L."/>
            <person name="Mangifesta M."/>
            <person name="Ferrario C."/>
            <person name="Modesto M."/>
            <person name="Mattarelli P."/>
            <person name="Jiri K."/>
            <person name="van Sinderen D."/>
            <person name="Ventura M."/>
        </authorList>
    </citation>
    <scope>NUCLEOTIDE SEQUENCE [LARGE SCALE GENOMIC DNA]</scope>
    <source>
        <strain evidence="7 8">DSM 24762</strain>
    </source>
</reference>
<keyword evidence="4" id="KW-0472">Membrane</keyword>
<dbReference type="RefSeq" id="WP_094727283.1">
    <property type="nucleotide sequence ID" value="NZ_JBHLWS010000007.1"/>
</dbReference>
<feature type="region of interest" description="Disordered" evidence="3">
    <location>
        <begin position="32"/>
        <end position="59"/>
    </location>
</feature>
<feature type="compositionally biased region" description="Basic and acidic residues" evidence="3">
    <location>
        <begin position="669"/>
        <end position="689"/>
    </location>
</feature>
<feature type="transmembrane region" description="Helical" evidence="4">
    <location>
        <begin position="714"/>
        <end position="734"/>
    </location>
</feature>
<dbReference type="PANTHER" id="PTHR43248:SF25">
    <property type="entry name" value="AB HYDROLASE-1 DOMAIN-CONTAINING PROTEIN-RELATED"/>
    <property type="match status" value="1"/>
</dbReference>
<sequence>MATKLTTRLASAMLASAMALSLFAVLPAHAADNDTPPAETPTTTETTTTDPTAPDPISDEDLKKQIQYYAEAFKQADGNYRIGEPLSGGAATGTVPAGLEAYYAQKLTDKKTDEGTTEYSGYLVVPIDYSNTSAGNIALYVTAFPATSQRKGAIVFNNGGPGGSAASYVQNMMRWSEQMKKLNENYDLVGIDPRGVGQSLPFSQCATKEWRDVTAGDPSLYTTDIAKETESNINGTKKYVNSCFEYTGKALGFDAAKRELFLRNVGTTNAARDMDVLRSVLGEEKLNFIGLSYGTRLGYVYAQNFPQNVGRFTLDGALNPFESTAPTQADKTPNLSDEKLRELNAHYLSQGKEFQATYEKFAQWCYSLKGNTKSWKEITDGGISSDEVAVCPLLLDDVQPHEGDLADDTTSLATQQVQNILRPLTTHPLKEVLFPGKSYSFTMSLSFDTAVTALEGGMYSQNSWPTVAYGLQQIHEGKVDSGFTRLYDNARSTGGYGRAPFNTISCADHANPAGASVANYIQVNKMYYAVSPFTDPGAQYHDIGNLYICDAWPFAGSLAAGTPIENLPNVLVVSTRNDPATAYENGEVLAKALFGTELTVEGAQHVAFSRTEPGYECANDIILNHMINGTIPADGQYPPICSVASFRPAAEVPDVPVTPPTNPANKPETGPDVKPENQPSAEKKDEKQVKTAGKSAGKAVKAGSRKLAQTGVNVAALSVVMLMVIASGAVMVTMRRR</sequence>
<evidence type="ECO:0000259" key="6">
    <source>
        <dbReference type="Pfam" id="PF00561"/>
    </source>
</evidence>
<accession>A0A261F045</accession>
<dbReference type="InterPro" id="IPR029058">
    <property type="entry name" value="AB_hydrolase_fold"/>
</dbReference>
<dbReference type="PANTHER" id="PTHR43248">
    <property type="entry name" value="2-SUCCINYL-6-HYDROXY-2,4-CYCLOHEXADIENE-1-CARBOXYLATE SYNTHASE"/>
    <property type="match status" value="1"/>
</dbReference>
<keyword evidence="4" id="KW-0812">Transmembrane</keyword>
<evidence type="ECO:0000256" key="5">
    <source>
        <dbReference type="SAM" id="SignalP"/>
    </source>
</evidence>
<dbReference type="EMBL" id="MWWT01000010">
    <property type="protein sequence ID" value="OZG52477.1"/>
    <property type="molecule type" value="Genomic_DNA"/>
</dbReference>
<organism evidence="7 8">
    <name type="scientific">Alloscardovia macacae</name>
    <dbReference type="NCBI Taxonomy" id="1160091"/>
    <lineage>
        <taxon>Bacteria</taxon>
        <taxon>Bacillati</taxon>
        <taxon>Actinomycetota</taxon>
        <taxon>Actinomycetes</taxon>
        <taxon>Bifidobacteriales</taxon>
        <taxon>Bifidobacteriaceae</taxon>
        <taxon>Alloscardovia</taxon>
    </lineage>
</organism>
<keyword evidence="2 7" id="KW-0378">Hydrolase</keyword>
<name>A0A261F045_9BIFI</name>